<reference evidence="2" key="1">
    <citation type="journal article" date="2022" name="bioRxiv">
        <title>Sequencing and chromosome-scale assembly of the giantPleurodeles waltlgenome.</title>
        <authorList>
            <person name="Brown T."/>
            <person name="Elewa A."/>
            <person name="Iarovenko S."/>
            <person name="Subramanian E."/>
            <person name="Araus A.J."/>
            <person name="Petzold A."/>
            <person name="Susuki M."/>
            <person name="Suzuki K.-i.T."/>
            <person name="Hayashi T."/>
            <person name="Toyoda A."/>
            <person name="Oliveira C."/>
            <person name="Osipova E."/>
            <person name="Leigh N.D."/>
            <person name="Simon A."/>
            <person name="Yun M.H."/>
        </authorList>
    </citation>
    <scope>NUCLEOTIDE SEQUENCE</scope>
    <source>
        <strain evidence="2">20211129_DDA</strain>
        <tissue evidence="2">Liver</tissue>
    </source>
</reference>
<feature type="compositionally biased region" description="Basic and acidic residues" evidence="1">
    <location>
        <begin position="50"/>
        <end position="100"/>
    </location>
</feature>
<protein>
    <submittedName>
        <fullName evidence="2">Uncharacterized protein</fullName>
    </submittedName>
</protein>
<evidence type="ECO:0000313" key="3">
    <source>
        <dbReference type="Proteomes" id="UP001066276"/>
    </source>
</evidence>
<name>A0AAV7NAK8_PLEWA</name>
<proteinExistence type="predicted"/>
<dbReference type="AlphaFoldDB" id="A0AAV7NAK8"/>
<feature type="compositionally biased region" description="Basic and acidic residues" evidence="1">
    <location>
        <begin position="108"/>
        <end position="120"/>
    </location>
</feature>
<feature type="region of interest" description="Disordered" evidence="1">
    <location>
        <begin position="1"/>
        <end position="124"/>
    </location>
</feature>
<gene>
    <name evidence="2" type="ORF">NDU88_007573</name>
</gene>
<dbReference type="EMBL" id="JANPWB010000013">
    <property type="protein sequence ID" value="KAJ1110218.1"/>
    <property type="molecule type" value="Genomic_DNA"/>
</dbReference>
<evidence type="ECO:0000313" key="2">
    <source>
        <dbReference type="EMBL" id="KAJ1110218.1"/>
    </source>
</evidence>
<accession>A0AAV7NAK8</accession>
<comment type="caution">
    <text evidence="2">The sequence shown here is derived from an EMBL/GenBank/DDBJ whole genome shotgun (WGS) entry which is preliminary data.</text>
</comment>
<keyword evidence="3" id="KW-1185">Reference proteome</keyword>
<dbReference type="Proteomes" id="UP001066276">
    <property type="component" value="Chromosome 9"/>
</dbReference>
<organism evidence="2 3">
    <name type="scientific">Pleurodeles waltl</name>
    <name type="common">Iberian ribbed newt</name>
    <dbReference type="NCBI Taxonomy" id="8319"/>
    <lineage>
        <taxon>Eukaryota</taxon>
        <taxon>Metazoa</taxon>
        <taxon>Chordata</taxon>
        <taxon>Craniata</taxon>
        <taxon>Vertebrata</taxon>
        <taxon>Euteleostomi</taxon>
        <taxon>Amphibia</taxon>
        <taxon>Batrachia</taxon>
        <taxon>Caudata</taxon>
        <taxon>Salamandroidea</taxon>
        <taxon>Salamandridae</taxon>
        <taxon>Pleurodelinae</taxon>
        <taxon>Pleurodeles</taxon>
    </lineage>
</organism>
<sequence length="235" mass="25698">MSYMIPGAECRSNDPWENVTEDTGNPDDRIPVSLPGQQTEEDAIAIPGDPDIRVPDRIERKDGLRTRGALGREDAKEEGAEHGGGAEKRADRAQEEEQKEASPGVNPKGREGPEEPEHRHVPGGTWLNQILQPYWQGFPACLKKEEVSGVHSRCGNERVSITSSQSIPRPSWAASVNLQGSTLSSGWLQQLRLSSHLYQTHMLSEDTAPSATDAIDTLGSDNIRTAVESNKKEGK</sequence>
<evidence type="ECO:0000256" key="1">
    <source>
        <dbReference type="SAM" id="MobiDB-lite"/>
    </source>
</evidence>